<evidence type="ECO:0000313" key="3">
    <source>
        <dbReference type="Proteomes" id="UP000095009"/>
    </source>
</evidence>
<evidence type="ECO:0000313" key="2">
    <source>
        <dbReference type="EMBL" id="ODQ65150.1"/>
    </source>
</evidence>
<sequence length="166" mass="18064">MGAVLSCLRGLDEEEAPLLSERTPLMGNRSDTIESSGDQADKHHHREQKLLEIIGSTGESLIDINSISQPNQHIQPARHTIGDLRRLIASVPAYTQDLTADYKNSSGDLSLADAASGDIVSLIVRNDLKSLIPFDDSWLTKLAEEADKAVLSDCQMTPVGELVLNF</sequence>
<dbReference type="Proteomes" id="UP000095009">
    <property type="component" value="Unassembled WGS sequence"/>
</dbReference>
<keyword evidence="3" id="KW-1185">Reference proteome</keyword>
<dbReference type="AlphaFoldDB" id="A0A1E3PIN0"/>
<name>A0A1E3PIN0_9ASCO</name>
<gene>
    <name evidence="2" type="ORF">NADFUDRAFT_51746</name>
</gene>
<reference evidence="2 3" key="1">
    <citation type="journal article" date="2016" name="Proc. Natl. Acad. Sci. U.S.A.">
        <title>Comparative genomics of biotechnologically important yeasts.</title>
        <authorList>
            <person name="Riley R."/>
            <person name="Haridas S."/>
            <person name="Wolfe K.H."/>
            <person name="Lopes M.R."/>
            <person name="Hittinger C.T."/>
            <person name="Goeker M."/>
            <person name="Salamov A.A."/>
            <person name="Wisecaver J.H."/>
            <person name="Long T.M."/>
            <person name="Calvey C.H."/>
            <person name="Aerts A.L."/>
            <person name="Barry K.W."/>
            <person name="Choi C."/>
            <person name="Clum A."/>
            <person name="Coughlan A.Y."/>
            <person name="Deshpande S."/>
            <person name="Douglass A.P."/>
            <person name="Hanson S.J."/>
            <person name="Klenk H.-P."/>
            <person name="LaButti K.M."/>
            <person name="Lapidus A."/>
            <person name="Lindquist E.A."/>
            <person name="Lipzen A.M."/>
            <person name="Meier-Kolthoff J.P."/>
            <person name="Ohm R.A."/>
            <person name="Otillar R.P."/>
            <person name="Pangilinan J.L."/>
            <person name="Peng Y."/>
            <person name="Rokas A."/>
            <person name="Rosa C.A."/>
            <person name="Scheuner C."/>
            <person name="Sibirny A.A."/>
            <person name="Slot J.C."/>
            <person name="Stielow J.B."/>
            <person name="Sun H."/>
            <person name="Kurtzman C.P."/>
            <person name="Blackwell M."/>
            <person name="Grigoriev I.V."/>
            <person name="Jeffries T.W."/>
        </authorList>
    </citation>
    <scope>NUCLEOTIDE SEQUENCE [LARGE SCALE GENOMIC DNA]</scope>
    <source>
        <strain evidence="2 3">DSM 6958</strain>
    </source>
</reference>
<feature type="compositionally biased region" description="Polar residues" evidence="1">
    <location>
        <begin position="29"/>
        <end position="38"/>
    </location>
</feature>
<feature type="region of interest" description="Disordered" evidence="1">
    <location>
        <begin position="16"/>
        <end position="45"/>
    </location>
</feature>
<evidence type="ECO:0000256" key="1">
    <source>
        <dbReference type="SAM" id="MobiDB-lite"/>
    </source>
</evidence>
<protein>
    <submittedName>
        <fullName evidence="2">Uncharacterized protein</fullName>
    </submittedName>
</protein>
<proteinExistence type="predicted"/>
<dbReference type="OrthoDB" id="10648688at2759"/>
<accession>A0A1E3PIN0</accession>
<dbReference type="EMBL" id="KV454410">
    <property type="protein sequence ID" value="ODQ65150.1"/>
    <property type="molecule type" value="Genomic_DNA"/>
</dbReference>
<organism evidence="2 3">
    <name type="scientific">Nadsonia fulvescens var. elongata DSM 6958</name>
    <dbReference type="NCBI Taxonomy" id="857566"/>
    <lineage>
        <taxon>Eukaryota</taxon>
        <taxon>Fungi</taxon>
        <taxon>Dikarya</taxon>
        <taxon>Ascomycota</taxon>
        <taxon>Saccharomycotina</taxon>
        <taxon>Dipodascomycetes</taxon>
        <taxon>Dipodascales</taxon>
        <taxon>Dipodascales incertae sedis</taxon>
        <taxon>Nadsonia</taxon>
    </lineage>
</organism>